<evidence type="ECO:0000259" key="5">
    <source>
        <dbReference type="Pfam" id="PF13613"/>
    </source>
</evidence>
<feature type="domain" description="DDE Tnp4" evidence="4">
    <location>
        <begin position="101"/>
        <end position="263"/>
    </location>
</feature>
<dbReference type="InterPro" id="IPR027805">
    <property type="entry name" value="Transposase_HTH_dom"/>
</dbReference>
<evidence type="ECO:0000256" key="1">
    <source>
        <dbReference type="ARBA" id="ARBA00001968"/>
    </source>
</evidence>
<dbReference type="EMBL" id="JAVRBK010000002">
    <property type="protein sequence ID" value="KAK5648371.1"/>
    <property type="molecule type" value="Genomic_DNA"/>
</dbReference>
<dbReference type="PANTHER" id="PTHR23080:SF144">
    <property type="entry name" value="SPINDLE AND KINETOCHORE ASSOCIATED COMPLEX SUBUNIT 3"/>
    <property type="match status" value="1"/>
</dbReference>
<gene>
    <name evidence="6" type="ORF">RI129_003263</name>
</gene>
<feature type="domain" description="Transposase Helix-turn-helix" evidence="5">
    <location>
        <begin position="28"/>
        <end position="71"/>
    </location>
</feature>
<dbReference type="AlphaFoldDB" id="A0AAN7VNM0"/>
<dbReference type="GO" id="GO:0046872">
    <property type="term" value="F:metal ion binding"/>
    <property type="evidence" value="ECO:0007669"/>
    <property type="project" value="UniProtKB-KW"/>
</dbReference>
<evidence type="ECO:0000259" key="4">
    <source>
        <dbReference type="Pfam" id="PF13359"/>
    </source>
</evidence>
<evidence type="ECO:0008006" key="8">
    <source>
        <dbReference type="Google" id="ProtNLM"/>
    </source>
</evidence>
<dbReference type="PANTHER" id="PTHR23080">
    <property type="entry name" value="THAP DOMAIN PROTEIN"/>
    <property type="match status" value="1"/>
</dbReference>
<dbReference type="Pfam" id="PF13613">
    <property type="entry name" value="HTH_Tnp_4"/>
    <property type="match status" value="1"/>
</dbReference>
<keyword evidence="3" id="KW-0812">Transmembrane</keyword>
<dbReference type="InterPro" id="IPR027806">
    <property type="entry name" value="HARBI1_dom"/>
</dbReference>
<evidence type="ECO:0000313" key="7">
    <source>
        <dbReference type="Proteomes" id="UP001329430"/>
    </source>
</evidence>
<keyword evidence="3" id="KW-0472">Membrane</keyword>
<feature type="transmembrane region" description="Helical" evidence="3">
    <location>
        <begin position="12"/>
        <end position="32"/>
    </location>
</feature>
<evidence type="ECO:0000256" key="2">
    <source>
        <dbReference type="ARBA" id="ARBA00022723"/>
    </source>
</evidence>
<sequence length="273" mass="30745">MYYVGMPPSYFYLIDVLSQKICTYVVCVLICLQKIRLNQTFKGLSYDFCVSESFCSMTFTKTVPALAECFSTLILWKAGDTIKSRLPIYFRARFSHVQSIIDCFEIEIEKPSDPIKQTLTWSNYKKCNTLKYLISSTPDGYINYVSSGFDGRTSDIKITDSCGYLDVLPDGAGVMADRGFKGVAPALEKKSCSLIRPPSVSATQKSSKDEVRLSKRIASLRIHIERVIRRVREFSLLKPHACVNKKLVKYVDCIVVIACGLINLQAPIISKHV</sequence>
<evidence type="ECO:0000313" key="6">
    <source>
        <dbReference type="EMBL" id="KAK5648371.1"/>
    </source>
</evidence>
<reference evidence="6 7" key="1">
    <citation type="journal article" date="2024" name="Insects">
        <title>An Improved Chromosome-Level Genome Assembly of the Firefly Pyrocoelia pectoralis.</title>
        <authorList>
            <person name="Fu X."/>
            <person name="Meyer-Rochow V.B."/>
            <person name="Ballantyne L."/>
            <person name="Zhu X."/>
        </authorList>
    </citation>
    <scope>NUCLEOTIDE SEQUENCE [LARGE SCALE GENOMIC DNA]</scope>
    <source>
        <strain evidence="6">XCY_ONT2</strain>
    </source>
</reference>
<keyword evidence="3" id="KW-1133">Transmembrane helix</keyword>
<evidence type="ECO:0000256" key="3">
    <source>
        <dbReference type="SAM" id="Phobius"/>
    </source>
</evidence>
<dbReference type="Pfam" id="PF13359">
    <property type="entry name" value="DDE_Tnp_4"/>
    <property type="match status" value="1"/>
</dbReference>
<comment type="cofactor">
    <cofactor evidence="1">
        <name>a divalent metal cation</name>
        <dbReference type="ChEBI" id="CHEBI:60240"/>
    </cofactor>
</comment>
<keyword evidence="2" id="KW-0479">Metal-binding</keyword>
<organism evidence="6 7">
    <name type="scientific">Pyrocoelia pectoralis</name>
    <dbReference type="NCBI Taxonomy" id="417401"/>
    <lineage>
        <taxon>Eukaryota</taxon>
        <taxon>Metazoa</taxon>
        <taxon>Ecdysozoa</taxon>
        <taxon>Arthropoda</taxon>
        <taxon>Hexapoda</taxon>
        <taxon>Insecta</taxon>
        <taxon>Pterygota</taxon>
        <taxon>Neoptera</taxon>
        <taxon>Endopterygota</taxon>
        <taxon>Coleoptera</taxon>
        <taxon>Polyphaga</taxon>
        <taxon>Elateriformia</taxon>
        <taxon>Elateroidea</taxon>
        <taxon>Lampyridae</taxon>
        <taxon>Lampyrinae</taxon>
        <taxon>Pyrocoelia</taxon>
    </lineage>
</organism>
<protein>
    <recommendedName>
        <fullName evidence="8">DDE Tnp4 domain-containing protein</fullName>
    </recommendedName>
</protein>
<accession>A0AAN7VNM0</accession>
<name>A0AAN7VNM0_9COLE</name>
<keyword evidence="7" id="KW-1185">Reference proteome</keyword>
<proteinExistence type="predicted"/>
<dbReference type="Proteomes" id="UP001329430">
    <property type="component" value="Chromosome 2"/>
</dbReference>
<comment type="caution">
    <text evidence="6">The sequence shown here is derived from an EMBL/GenBank/DDBJ whole genome shotgun (WGS) entry which is preliminary data.</text>
</comment>